<protein>
    <recommendedName>
        <fullName evidence="2">EH domain-containing protein</fullName>
    </recommendedName>
</protein>
<comment type="caution">
    <text evidence="3">The sequence shown here is derived from an EMBL/GenBank/DDBJ whole genome shotgun (WGS) entry which is preliminary data.</text>
</comment>
<gene>
    <name evidence="3" type="ORF">CNMCM6805_006175</name>
</gene>
<organism evidence="3 4">
    <name type="scientific">Aspergillus fumigatiaffinis</name>
    <dbReference type="NCBI Taxonomy" id="340414"/>
    <lineage>
        <taxon>Eukaryota</taxon>
        <taxon>Fungi</taxon>
        <taxon>Dikarya</taxon>
        <taxon>Ascomycota</taxon>
        <taxon>Pezizomycotina</taxon>
        <taxon>Eurotiomycetes</taxon>
        <taxon>Eurotiomycetidae</taxon>
        <taxon>Eurotiales</taxon>
        <taxon>Aspergillaceae</taxon>
        <taxon>Aspergillus</taxon>
        <taxon>Aspergillus subgen. Fumigati</taxon>
    </lineage>
</organism>
<evidence type="ECO:0000256" key="1">
    <source>
        <dbReference type="SAM" id="MobiDB-lite"/>
    </source>
</evidence>
<feature type="compositionally biased region" description="Low complexity" evidence="1">
    <location>
        <begin position="100"/>
        <end position="110"/>
    </location>
</feature>
<feature type="domain" description="EH" evidence="2">
    <location>
        <begin position="452"/>
        <end position="542"/>
    </location>
</feature>
<keyword evidence="4" id="KW-1185">Reference proteome</keyword>
<dbReference type="InterPro" id="IPR011992">
    <property type="entry name" value="EF-hand-dom_pair"/>
</dbReference>
<feature type="region of interest" description="Disordered" evidence="1">
    <location>
        <begin position="177"/>
        <end position="320"/>
    </location>
</feature>
<feature type="compositionally biased region" description="Low complexity" evidence="1">
    <location>
        <begin position="366"/>
        <end position="382"/>
    </location>
</feature>
<evidence type="ECO:0000313" key="4">
    <source>
        <dbReference type="Proteomes" id="UP000653565"/>
    </source>
</evidence>
<dbReference type="SUPFAM" id="SSF47473">
    <property type="entry name" value="EF-hand"/>
    <property type="match status" value="1"/>
</dbReference>
<sequence>MESPATHSGRGHVSGTVTALQEVTAAFDASSPQVASLRMDNKSRATADAKHHATDTDRPPDDGSAGLPEPGSVKSKIGLFTAQSTQKVSEGERDNPATFRPRQPQQAAAQLTMQKPPVPVNKPVTLARMNSTPELRQIESQGSDHRAEPDLAMSKPVRNMTAGAGTVEQLLQGNRELPVRNPPIPHRNPAMQPATSPRSPDIASVSATKPRPTPPLPRKGGAKPVPKSPSPNEPKIHGGQRSYEPLSNFDVDLTGADEARPKLPPRPDASPVTHIPASDHRVLLEAHERSKRPLTPSSPLLDRSLQNNGSSPGLIDLSPGLDEEAMSDAIVASSLASRKAPSAKRVPPPPPPQRQLRTHSLRRPHTSNSDSSRSSSPAPSLRHTLRPPTKVGEEEIDHHKHRKHIIHRHPHKHHEGDRKRWQSEVTEKERKWYEGVWAANKGLLIPISDSKERSSHEETSSEGYPPSASEMVLNIVVRDIWSRSCLPSSILEQIWNLVDRQKIGLLTREEFIVGMWLIDQQLKGHKLPVKVPDSVWDSVRGVPGIRIPKVPSQ</sequence>
<feature type="compositionally biased region" description="Basic residues" evidence="1">
    <location>
        <begin position="399"/>
        <end position="413"/>
    </location>
</feature>
<dbReference type="SMART" id="SM00027">
    <property type="entry name" value="EH"/>
    <property type="match status" value="1"/>
</dbReference>
<feature type="region of interest" description="Disordered" evidence="1">
    <location>
        <begin position="335"/>
        <end position="421"/>
    </location>
</feature>
<dbReference type="CDD" id="cd00052">
    <property type="entry name" value="EH"/>
    <property type="match status" value="1"/>
</dbReference>
<dbReference type="Proteomes" id="UP000653565">
    <property type="component" value="Unassembled WGS sequence"/>
</dbReference>
<evidence type="ECO:0000259" key="2">
    <source>
        <dbReference type="PROSITE" id="PS50031"/>
    </source>
</evidence>
<reference evidence="3" key="1">
    <citation type="journal article" date="2020" name="bioRxiv">
        <title>Genomic and phenotypic heterogeneity of clinical isolates of the human pathogens Aspergillus fumigatus, Aspergillus lentulus and Aspergillus fumigatiaffinis.</title>
        <authorList>
            <person name="dos Santos R.A.C."/>
            <person name="Steenwyk J.L."/>
            <person name="Rivero-Menendez O."/>
            <person name="Mead M.E."/>
            <person name="Silva L.P."/>
            <person name="Bastos R.W."/>
            <person name="Alastruey-Izquierdo A."/>
            <person name="Goldman G.H."/>
            <person name="Rokas A."/>
        </authorList>
    </citation>
    <scope>NUCLEOTIDE SEQUENCE</scope>
    <source>
        <strain evidence="3">CNM-CM6805</strain>
    </source>
</reference>
<evidence type="ECO:0000313" key="3">
    <source>
        <dbReference type="EMBL" id="KAF4238799.1"/>
    </source>
</evidence>
<feature type="compositionally biased region" description="Basic residues" evidence="1">
    <location>
        <begin position="356"/>
        <end position="365"/>
    </location>
</feature>
<feature type="region of interest" description="Disordered" evidence="1">
    <location>
        <begin position="25"/>
        <end position="120"/>
    </location>
</feature>
<dbReference type="AlphaFoldDB" id="A0A8H4MCK7"/>
<feature type="compositionally biased region" description="Basic and acidic residues" evidence="1">
    <location>
        <begin position="39"/>
        <end position="61"/>
    </location>
</feature>
<feature type="compositionally biased region" description="Basic and acidic residues" evidence="1">
    <location>
        <begin position="277"/>
        <end position="288"/>
    </location>
</feature>
<reference evidence="3" key="2">
    <citation type="submission" date="2020-04" db="EMBL/GenBank/DDBJ databases">
        <authorList>
            <person name="Santos R.A.C."/>
            <person name="Steenwyk J.L."/>
            <person name="Rivero-Menendez O."/>
            <person name="Mead M.E."/>
            <person name="Silva L.P."/>
            <person name="Bastos R.W."/>
            <person name="Alastruey-Izquierdo A."/>
            <person name="Goldman G.H."/>
            <person name="Rokas A."/>
        </authorList>
    </citation>
    <scope>NUCLEOTIDE SEQUENCE</scope>
    <source>
        <strain evidence="3">CNM-CM6805</strain>
    </source>
</reference>
<dbReference type="Pfam" id="PF12763">
    <property type="entry name" value="EH"/>
    <property type="match status" value="1"/>
</dbReference>
<dbReference type="InterPro" id="IPR000261">
    <property type="entry name" value="EH_dom"/>
</dbReference>
<dbReference type="Gene3D" id="1.10.238.10">
    <property type="entry name" value="EF-hand"/>
    <property type="match status" value="1"/>
</dbReference>
<proteinExistence type="predicted"/>
<dbReference type="EMBL" id="JAAAPX010000036">
    <property type="protein sequence ID" value="KAF4238799.1"/>
    <property type="molecule type" value="Genomic_DNA"/>
</dbReference>
<dbReference type="PROSITE" id="PS50031">
    <property type="entry name" value="EH"/>
    <property type="match status" value="1"/>
</dbReference>
<name>A0A8H4MCK7_9EURO</name>
<accession>A0A8H4MCK7</accession>